<dbReference type="EMBL" id="BSTX01000007">
    <property type="protein sequence ID" value="GLZ81806.1"/>
    <property type="molecule type" value="Genomic_DNA"/>
</dbReference>
<dbReference type="InterPro" id="IPR036894">
    <property type="entry name" value="YbaB-like_sf"/>
</dbReference>
<evidence type="ECO:0008006" key="3">
    <source>
        <dbReference type="Google" id="ProtNLM"/>
    </source>
</evidence>
<dbReference type="SUPFAM" id="SSF82607">
    <property type="entry name" value="YbaB-like"/>
    <property type="match status" value="1"/>
</dbReference>
<evidence type="ECO:0000313" key="1">
    <source>
        <dbReference type="EMBL" id="GLZ81806.1"/>
    </source>
</evidence>
<dbReference type="Gene3D" id="3.30.1310.10">
    <property type="entry name" value="Nucleoid-associated protein YbaB-like domain"/>
    <property type="match status" value="1"/>
</dbReference>
<dbReference type="Pfam" id="PF02575">
    <property type="entry name" value="YbaB_DNA_bd"/>
    <property type="match status" value="1"/>
</dbReference>
<dbReference type="RefSeq" id="WP_285667360.1">
    <property type="nucleotide sequence ID" value="NZ_BSTX01000007.1"/>
</dbReference>
<evidence type="ECO:0000313" key="2">
    <source>
        <dbReference type="Proteomes" id="UP001165079"/>
    </source>
</evidence>
<dbReference type="AlphaFoldDB" id="A0A9W6SW32"/>
<comment type="caution">
    <text evidence="1">The sequence shown here is derived from an EMBL/GenBank/DDBJ whole genome shotgun (WGS) entry which is preliminary data.</text>
</comment>
<accession>A0A9W6SW32</accession>
<gene>
    <name evidence="1" type="ORF">Afil01_66130</name>
</gene>
<keyword evidence="2" id="KW-1185">Reference proteome</keyword>
<sequence>MVDNPLAGFGKDNRGRSLEDADELRRALGKMLDQANATLKAFEDARAETGALVAEGRSEDGLVLVVLDDDGSVSRVDIDDSAMGHPASIGRSVLDAIHRAQAEHARQMAAMADKLAGMDVMKMVDDAMPEEMRERFKREQPRW</sequence>
<name>A0A9W6SW32_9ACTN</name>
<proteinExistence type="predicted"/>
<organism evidence="1 2">
    <name type="scientific">Actinorhabdospora filicis</name>
    <dbReference type="NCBI Taxonomy" id="1785913"/>
    <lineage>
        <taxon>Bacteria</taxon>
        <taxon>Bacillati</taxon>
        <taxon>Actinomycetota</taxon>
        <taxon>Actinomycetes</taxon>
        <taxon>Micromonosporales</taxon>
        <taxon>Micromonosporaceae</taxon>
        <taxon>Actinorhabdospora</taxon>
    </lineage>
</organism>
<dbReference type="Proteomes" id="UP001165079">
    <property type="component" value="Unassembled WGS sequence"/>
</dbReference>
<reference evidence="1" key="1">
    <citation type="submission" date="2023-03" db="EMBL/GenBank/DDBJ databases">
        <title>Actinorhabdospora filicis NBRC 111898.</title>
        <authorList>
            <person name="Ichikawa N."/>
            <person name="Sato H."/>
            <person name="Tonouchi N."/>
        </authorList>
    </citation>
    <scope>NUCLEOTIDE SEQUENCE</scope>
    <source>
        <strain evidence="1">NBRC 111898</strain>
    </source>
</reference>
<dbReference type="InterPro" id="IPR004401">
    <property type="entry name" value="YbaB/EbfC"/>
</dbReference>
<protein>
    <recommendedName>
        <fullName evidence="3">YbaB/EbfC family nucleoid-associated protein</fullName>
    </recommendedName>
</protein>
<dbReference type="GO" id="GO:0003677">
    <property type="term" value="F:DNA binding"/>
    <property type="evidence" value="ECO:0007669"/>
    <property type="project" value="InterPro"/>
</dbReference>